<evidence type="ECO:0000256" key="2">
    <source>
        <dbReference type="ARBA" id="ARBA00004123"/>
    </source>
</evidence>
<feature type="binding site" evidence="13">
    <location>
        <begin position="147"/>
        <end position="148"/>
    </location>
    <ligand>
        <name>ATP</name>
        <dbReference type="ChEBI" id="CHEBI:30616"/>
    </ligand>
</feature>
<keyword evidence="9 14" id="KW-0460">Magnesium</keyword>
<dbReference type="GO" id="GO:0005634">
    <property type="term" value="C:nucleus"/>
    <property type="evidence" value="ECO:0007669"/>
    <property type="project" value="UniProtKB-SubCell"/>
</dbReference>
<dbReference type="Gene3D" id="1.10.1410.10">
    <property type="match status" value="1"/>
</dbReference>
<dbReference type="SUPFAM" id="SSF81631">
    <property type="entry name" value="PAP/OAS1 substrate-binding domain"/>
    <property type="match status" value="1"/>
</dbReference>
<evidence type="ECO:0000259" key="18">
    <source>
        <dbReference type="Pfam" id="PF20750"/>
    </source>
</evidence>
<keyword evidence="4 12" id="KW-0507">mRNA processing</keyword>
<feature type="binding site" evidence="14">
    <location>
        <position position="68"/>
    </location>
    <ligand>
        <name>Mg(2+)</name>
        <dbReference type="ChEBI" id="CHEBI:18420"/>
        <label>2</label>
        <note>catalytic</note>
    </ligand>
</feature>
<evidence type="ECO:0000256" key="14">
    <source>
        <dbReference type="PIRSR" id="PIRSR018425-2"/>
    </source>
</evidence>
<evidence type="ECO:0000313" key="19">
    <source>
        <dbReference type="EMBL" id="KIO32784.1"/>
    </source>
</evidence>
<evidence type="ECO:0000256" key="11">
    <source>
        <dbReference type="ARBA" id="ARBA00023242"/>
    </source>
</evidence>
<dbReference type="STRING" id="1051891.A0A0C3QVQ8"/>
<comment type="catalytic activity">
    <reaction evidence="12">
        <text>RNA(n) + ATP = RNA(n)-3'-adenine ribonucleotide + diphosphate</text>
        <dbReference type="Rhea" id="RHEA:11332"/>
        <dbReference type="Rhea" id="RHEA-COMP:14527"/>
        <dbReference type="Rhea" id="RHEA-COMP:17347"/>
        <dbReference type="ChEBI" id="CHEBI:30616"/>
        <dbReference type="ChEBI" id="CHEBI:33019"/>
        <dbReference type="ChEBI" id="CHEBI:140395"/>
        <dbReference type="ChEBI" id="CHEBI:173115"/>
        <dbReference type="EC" id="2.7.7.19"/>
    </reaction>
</comment>
<evidence type="ECO:0000256" key="8">
    <source>
        <dbReference type="ARBA" id="ARBA00022840"/>
    </source>
</evidence>
<feature type="binding site" evidence="14">
    <location>
        <position position="14"/>
    </location>
    <ligand>
        <name>Mg(2+)</name>
        <dbReference type="ChEBI" id="CHEBI:18420"/>
        <label>1</label>
        <note>catalytic</note>
    </ligand>
</feature>
<comment type="similarity">
    <text evidence="3 12">Belongs to the poly(A) polymerase family.</text>
</comment>
<evidence type="ECO:0000256" key="1">
    <source>
        <dbReference type="ARBA" id="ARBA00001936"/>
    </source>
</evidence>
<dbReference type="GO" id="GO:0003723">
    <property type="term" value="F:RNA binding"/>
    <property type="evidence" value="ECO:0007669"/>
    <property type="project" value="UniProtKB-UniRule"/>
</dbReference>
<keyword evidence="7 12" id="KW-0547">Nucleotide-binding</keyword>
<feature type="region of interest" description="Disordered" evidence="15">
    <location>
        <begin position="434"/>
        <end position="463"/>
    </location>
</feature>
<evidence type="ECO:0000313" key="20">
    <source>
        <dbReference type="Proteomes" id="UP000054248"/>
    </source>
</evidence>
<dbReference type="PANTHER" id="PTHR10682">
    <property type="entry name" value="POLY A POLYMERASE"/>
    <property type="match status" value="1"/>
</dbReference>
<feature type="binding site" evidence="13">
    <location>
        <position position="68"/>
    </location>
    <ligand>
        <name>ATP</name>
        <dbReference type="ChEBI" id="CHEBI:30616"/>
    </ligand>
</feature>
<name>A0A0C3QVQ8_9AGAM</name>
<dbReference type="Pfam" id="PF04926">
    <property type="entry name" value="PAP_RNA-bind"/>
    <property type="match status" value="1"/>
</dbReference>
<evidence type="ECO:0000256" key="10">
    <source>
        <dbReference type="ARBA" id="ARBA00023211"/>
    </source>
</evidence>
<keyword evidence="10" id="KW-0464">Manganese</keyword>
<evidence type="ECO:0000256" key="9">
    <source>
        <dbReference type="ARBA" id="ARBA00022842"/>
    </source>
</evidence>
<dbReference type="OrthoDB" id="412748at2759"/>
<dbReference type="InterPro" id="IPR007010">
    <property type="entry name" value="PolA_pol_RNA-bd_dom"/>
</dbReference>
<dbReference type="GO" id="GO:0005524">
    <property type="term" value="F:ATP binding"/>
    <property type="evidence" value="ECO:0007669"/>
    <property type="project" value="UniProtKB-UniRule"/>
</dbReference>
<dbReference type="SUPFAM" id="SSF55003">
    <property type="entry name" value="PAP/Archaeal CCA-adding enzyme, C-terminal domain"/>
    <property type="match status" value="1"/>
</dbReference>
<dbReference type="GO" id="GO:0006397">
    <property type="term" value="P:mRNA processing"/>
    <property type="evidence" value="ECO:0007669"/>
    <property type="project" value="UniProtKB-KW"/>
</dbReference>
<dbReference type="InterPro" id="IPR007012">
    <property type="entry name" value="PolA_pol_cen_dom"/>
</dbReference>
<evidence type="ECO:0000256" key="6">
    <source>
        <dbReference type="ARBA" id="ARBA00022723"/>
    </source>
</evidence>
<feature type="domain" description="Poly(A) polymerase RNA-binding" evidence="16">
    <location>
        <begin position="267"/>
        <end position="433"/>
    </location>
</feature>
<evidence type="ECO:0000256" key="13">
    <source>
        <dbReference type="PIRSR" id="PIRSR018425-1"/>
    </source>
</evidence>
<comment type="function">
    <text evidence="12">Polymerase that creates the 3'-poly(A) tail of mRNA's.</text>
</comment>
<dbReference type="GO" id="GO:1990817">
    <property type="term" value="F:poly(A) RNA polymerase activity"/>
    <property type="evidence" value="ECO:0007669"/>
    <property type="project" value="UniProtKB-UniRule"/>
</dbReference>
<evidence type="ECO:0000256" key="15">
    <source>
        <dbReference type="SAM" id="MobiDB-lite"/>
    </source>
</evidence>
<feature type="domain" description="Poly(A) polymerase central" evidence="17">
    <location>
        <begin position="120"/>
        <end position="265"/>
    </location>
</feature>
<dbReference type="InterPro" id="IPR043519">
    <property type="entry name" value="NT_sf"/>
</dbReference>
<comment type="cofactor">
    <cofactor evidence="14">
        <name>Mg(2+)</name>
        <dbReference type="ChEBI" id="CHEBI:18420"/>
    </cofactor>
    <text evidence="14">Binds 2 magnesium ions. Also active with manganese.</text>
</comment>
<feature type="binding site" evidence="13">
    <location>
        <begin position="14"/>
        <end position="16"/>
    </location>
    <ligand>
        <name>ATP</name>
        <dbReference type="ChEBI" id="CHEBI:30616"/>
    </ligand>
</feature>
<dbReference type="Gene3D" id="3.30.70.590">
    <property type="entry name" value="Poly(A) polymerase predicted RNA binding domain"/>
    <property type="match status" value="1"/>
</dbReference>
<feature type="compositionally biased region" description="Basic residues" evidence="15">
    <location>
        <begin position="438"/>
        <end position="451"/>
    </location>
</feature>
<evidence type="ECO:0000256" key="7">
    <source>
        <dbReference type="ARBA" id="ARBA00022741"/>
    </source>
</evidence>
<keyword evidence="11 12" id="KW-0539">Nucleus</keyword>
<dbReference type="GO" id="GO:0046872">
    <property type="term" value="F:metal ion binding"/>
    <property type="evidence" value="ECO:0007669"/>
    <property type="project" value="UniProtKB-KW"/>
</dbReference>
<dbReference type="HOGENOM" id="CLU_011511_4_1_1"/>
<evidence type="ECO:0000256" key="3">
    <source>
        <dbReference type="ARBA" id="ARBA00010912"/>
    </source>
</evidence>
<gene>
    <name evidence="19" type="ORF">M407DRAFT_13821</name>
</gene>
<proteinExistence type="inferred from homology"/>
<dbReference type="InterPro" id="IPR011068">
    <property type="entry name" value="NuclTrfase_I-like_C"/>
</dbReference>
<comment type="subcellular location">
    <subcellularLocation>
        <location evidence="2 12">Nucleus</location>
    </subcellularLocation>
</comment>
<keyword evidence="6 14" id="KW-0479">Metal-binding</keyword>
<keyword evidence="8 12" id="KW-0067">ATP-binding</keyword>
<dbReference type="EMBL" id="KN822952">
    <property type="protein sequence ID" value="KIO32784.1"/>
    <property type="molecule type" value="Genomic_DNA"/>
</dbReference>
<dbReference type="PANTHER" id="PTHR10682:SF10">
    <property type="entry name" value="POLYNUCLEOTIDE ADENYLYLTRANSFERASE"/>
    <property type="match status" value="1"/>
</dbReference>
<evidence type="ECO:0000256" key="4">
    <source>
        <dbReference type="ARBA" id="ARBA00022664"/>
    </source>
</evidence>
<dbReference type="FunFam" id="1.10.1410.10:FF:000001">
    <property type="entry name" value="Putative poly(A) polymerase gamma"/>
    <property type="match status" value="1"/>
</dbReference>
<feature type="binding site" evidence="14">
    <location>
        <position position="16"/>
    </location>
    <ligand>
        <name>Mg(2+)</name>
        <dbReference type="ChEBI" id="CHEBI:18420"/>
        <label>1</label>
        <note>catalytic</note>
    </ligand>
</feature>
<evidence type="ECO:0000256" key="12">
    <source>
        <dbReference type="PIRNR" id="PIRNR018425"/>
    </source>
</evidence>
<dbReference type="SUPFAM" id="SSF81301">
    <property type="entry name" value="Nucleotidyltransferase"/>
    <property type="match status" value="1"/>
</dbReference>
<dbReference type="InterPro" id="IPR048840">
    <property type="entry name" value="PolA_pol_NTPase"/>
</dbReference>
<protein>
    <recommendedName>
        <fullName evidence="12">Poly(A) polymerase</fullName>
        <ecNumber evidence="12">2.7.7.19</ecNumber>
    </recommendedName>
</protein>
<feature type="domain" description="Poly(A) polymerase nucleotidyltransferase" evidence="18">
    <location>
        <begin position="12"/>
        <end position="115"/>
    </location>
</feature>
<dbReference type="EC" id="2.7.7.19" evidence="12"/>
<dbReference type="FunFam" id="3.30.70.590:FF:000003">
    <property type="entry name" value="Poly(A) polymerase"/>
    <property type="match status" value="1"/>
</dbReference>
<feature type="binding site" evidence="13">
    <location>
        <position position="129"/>
    </location>
    <ligand>
        <name>ATP</name>
        <dbReference type="ChEBI" id="CHEBI:30616"/>
    </ligand>
</feature>
<sequence length="476" mass="53858">MLFSSGFALFYRDDIDCLLVVPKHVSRDDFFTTFQPMLQETQGVTQVTGVPEAYVPIIKSKISGVEIDFLCARLGLSSIPDDLELTDDNLLKNLDERCVRSLGGPRVTDQILRLVPNVDVFRDALRCIKLWARRRAIYSNVMGFLGGVAWAMLVARICQLYPNQAAGAIVSRFFTIMHQWKWPQPVLLKPIGDGPLGVKVWNPKLYPQDRLHRMPIITPAYPCMCSTHNVSASTQEIMMQECKRAAEVVARIFDEGAPWSELFEKHDFFSRYRYYIQVVAAADSAENLKKWSGTVESKLRQLVLKLEFVESLKLAHPYVKGFERVAHCINDEEVSEVAFNRISDAVINRTQEEAAKEPGYRTVYTTTFYIGLAIAPKQAGAVGPQKLDITYQTNEFKRICKQWELFDVSFMDLHVTHIKNAQLPNWVFEGGVRPVPKASKRPKPTKVRRKTQPPISPASTRRCGLGSLFGSSFSCG</sequence>
<reference evidence="19 20" key="1">
    <citation type="submission" date="2014-04" db="EMBL/GenBank/DDBJ databases">
        <authorList>
            <consortium name="DOE Joint Genome Institute"/>
            <person name="Kuo A."/>
            <person name="Girlanda M."/>
            <person name="Perotto S."/>
            <person name="Kohler A."/>
            <person name="Nagy L.G."/>
            <person name="Floudas D."/>
            <person name="Copeland A."/>
            <person name="Barry K.W."/>
            <person name="Cichocki N."/>
            <person name="Veneault-Fourrey C."/>
            <person name="LaButti K."/>
            <person name="Lindquist E.A."/>
            <person name="Lipzen A."/>
            <person name="Lundell T."/>
            <person name="Morin E."/>
            <person name="Murat C."/>
            <person name="Sun H."/>
            <person name="Tunlid A."/>
            <person name="Henrissat B."/>
            <person name="Grigoriev I.V."/>
            <person name="Hibbett D.S."/>
            <person name="Martin F."/>
            <person name="Nordberg H.P."/>
            <person name="Cantor M.N."/>
            <person name="Hua S.X."/>
        </authorList>
    </citation>
    <scope>NUCLEOTIDE SEQUENCE [LARGE SCALE GENOMIC DNA]</scope>
    <source>
        <strain evidence="19 20">MUT 4182</strain>
    </source>
</reference>
<evidence type="ECO:0000259" key="17">
    <source>
        <dbReference type="Pfam" id="PF04928"/>
    </source>
</evidence>
<keyword evidence="20" id="KW-1185">Reference proteome</keyword>
<dbReference type="AlphaFoldDB" id="A0A0C3QVQ8"/>
<comment type="cofactor">
    <cofactor evidence="1">
        <name>Mn(2+)</name>
        <dbReference type="ChEBI" id="CHEBI:29035"/>
    </cofactor>
</comment>
<reference evidence="20" key="2">
    <citation type="submission" date="2015-01" db="EMBL/GenBank/DDBJ databases">
        <title>Evolutionary Origins and Diversification of the Mycorrhizal Mutualists.</title>
        <authorList>
            <consortium name="DOE Joint Genome Institute"/>
            <consortium name="Mycorrhizal Genomics Consortium"/>
            <person name="Kohler A."/>
            <person name="Kuo A."/>
            <person name="Nagy L.G."/>
            <person name="Floudas D."/>
            <person name="Copeland A."/>
            <person name="Barry K.W."/>
            <person name="Cichocki N."/>
            <person name="Veneault-Fourrey C."/>
            <person name="LaButti K."/>
            <person name="Lindquist E.A."/>
            <person name="Lipzen A."/>
            <person name="Lundell T."/>
            <person name="Morin E."/>
            <person name="Murat C."/>
            <person name="Riley R."/>
            <person name="Ohm R."/>
            <person name="Sun H."/>
            <person name="Tunlid A."/>
            <person name="Henrissat B."/>
            <person name="Grigoriev I.V."/>
            <person name="Hibbett D.S."/>
            <person name="Martin F."/>
        </authorList>
    </citation>
    <scope>NUCLEOTIDE SEQUENCE [LARGE SCALE GENOMIC DNA]</scope>
    <source>
        <strain evidence="20">MUT 4182</strain>
    </source>
</reference>
<keyword evidence="5 12" id="KW-0808">Transferase</keyword>
<evidence type="ECO:0000256" key="5">
    <source>
        <dbReference type="ARBA" id="ARBA00022679"/>
    </source>
</evidence>
<feature type="binding site" evidence="13">
    <location>
        <position position="138"/>
    </location>
    <ligand>
        <name>ATP</name>
        <dbReference type="ChEBI" id="CHEBI:30616"/>
    </ligand>
</feature>
<accession>A0A0C3QVQ8</accession>
<dbReference type="Proteomes" id="UP000054248">
    <property type="component" value="Unassembled WGS sequence"/>
</dbReference>
<feature type="binding site" evidence="14">
    <location>
        <position position="16"/>
    </location>
    <ligand>
        <name>Mg(2+)</name>
        <dbReference type="ChEBI" id="CHEBI:18420"/>
        <label>2</label>
        <note>catalytic</note>
    </ligand>
</feature>
<organism evidence="19 20">
    <name type="scientific">Tulasnella calospora MUT 4182</name>
    <dbReference type="NCBI Taxonomy" id="1051891"/>
    <lineage>
        <taxon>Eukaryota</taxon>
        <taxon>Fungi</taxon>
        <taxon>Dikarya</taxon>
        <taxon>Basidiomycota</taxon>
        <taxon>Agaricomycotina</taxon>
        <taxon>Agaricomycetes</taxon>
        <taxon>Cantharellales</taxon>
        <taxon>Tulasnellaceae</taxon>
        <taxon>Tulasnella</taxon>
    </lineage>
</organism>
<dbReference type="PIRSF" id="PIRSF018425">
    <property type="entry name" value="PolyA_polymerase"/>
    <property type="match status" value="1"/>
</dbReference>
<dbReference type="InterPro" id="IPR014492">
    <property type="entry name" value="PolyA_polymerase"/>
</dbReference>
<feature type="binding site" evidence="14">
    <location>
        <position position="14"/>
    </location>
    <ligand>
        <name>Mg(2+)</name>
        <dbReference type="ChEBI" id="CHEBI:18420"/>
        <label>2</label>
        <note>catalytic</note>
    </ligand>
</feature>
<dbReference type="Pfam" id="PF04928">
    <property type="entry name" value="PAP_central"/>
    <property type="match status" value="1"/>
</dbReference>
<dbReference type="Pfam" id="PF20750">
    <property type="entry name" value="PAP_NTPase"/>
    <property type="match status" value="1"/>
</dbReference>
<evidence type="ECO:0000259" key="16">
    <source>
        <dbReference type="Pfam" id="PF04926"/>
    </source>
</evidence>
<dbReference type="GO" id="GO:0031123">
    <property type="term" value="P:RNA 3'-end processing"/>
    <property type="evidence" value="ECO:0007669"/>
    <property type="project" value="InterPro"/>
</dbReference>